<organism evidence="1 2">
    <name type="scientific">Gigaspora margarita</name>
    <dbReference type="NCBI Taxonomy" id="4874"/>
    <lineage>
        <taxon>Eukaryota</taxon>
        <taxon>Fungi</taxon>
        <taxon>Fungi incertae sedis</taxon>
        <taxon>Mucoromycota</taxon>
        <taxon>Glomeromycotina</taxon>
        <taxon>Glomeromycetes</taxon>
        <taxon>Diversisporales</taxon>
        <taxon>Gigasporaceae</taxon>
        <taxon>Gigaspora</taxon>
    </lineage>
</organism>
<reference evidence="1 2" key="1">
    <citation type="submission" date="2021-06" db="EMBL/GenBank/DDBJ databases">
        <authorList>
            <person name="Kallberg Y."/>
            <person name="Tangrot J."/>
            <person name="Rosling A."/>
        </authorList>
    </citation>
    <scope>NUCLEOTIDE SEQUENCE [LARGE SCALE GENOMIC DNA]</scope>
    <source>
        <strain evidence="1 2">120-4 pot B 10/14</strain>
    </source>
</reference>
<keyword evidence="2" id="KW-1185">Reference proteome</keyword>
<dbReference type="EMBL" id="CAJVQB010000754">
    <property type="protein sequence ID" value="CAG8505541.1"/>
    <property type="molecule type" value="Genomic_DNA"/>
</dbReference>
<evidence type="ECO:0000313" key="1">
    <source>
        <dbReference type="EMBL" id="CAG8505541.1"/>
    </source>
</evidence>
<accession>A0ABM8W277</accession>
<evidence type="ECO:0000313" key="2">
    <source>
        <dbReference type="Proteomes" id="UP000789901"/>
    </source>
</evidence>
<name>A0ABM8W277_GIGMA</name>
<proteinExistence type="predicted"/>
<protein>
    <submittedName>
        <fullName evidence="1">43805_t:CDS:1</fullName>
    </submittedName>
</protein>
<gene>
    <name evidence="1" type="ORF">GMARGA_LOCUS2418</name>
</gene>
<comment type="caution">
    <text evidence="1">The sequence shown here is derived from an EMBL/GenBank/DDBJ whole genome shotgun (WGS) entry which is preliminary data.</text>
</comment>
<dbReference type="Proteomes" id="UP000789901">
    <property type="component" value="Unassembled WGS sequence"/>
</dbReference>
<sequence length="115" mass="13420">MIEVGPFKNNEEALSCYQQAAEIENIGEELNTMIPTLVDEDRYQNFSLEGFPQNNAPCMPKVTEVFRAFDEEEELQIDTEWLRGSQEIPKADNQKKLKKEVEKLKELKLKTIKER</sequence>